<keyword evidence="2" id="KW-1185">Reference proteome</keyword>
<sequence length="129" mass="13927">MPFQGDAGVNIQQVLGDKSRIDCDNANVSLVVDQLFLNSQQELELQSDVVELCQDAQGQMVDTNTDGAIMEKNAVENIAEAQEQLSVPNAAGNSLEVFSFSSLVILVNNVARKDGLNVVVMEENEGVIM</sequence>
<evidence type="ECO:0000313" key="1">
    <source>
        <dbReference type="EMBL" id="CAK9167058.1"/>
    </source>
</evidence>
<name>A0ABC8TCP4_9AQUA</name>
<proteinExistence type="predicted"/>
<gene>
    <name evidence="1" type="ORF">ILEXP_LOCUS36306</name>
</gene>
<organism evidence="1 2">
    <name type="scientific">Ilex paraguariensis</name>
    <name type="common">yerba mate</name>
    <dbReference type="NCBI Taxonomy" id="185542"/>
    <lineage>
        <taxon>Eukaryota</taxon>
        <taxon>Viridiplantae</taxon>
        <taxon>Streptophyta</taxon>
        <taxon>Embryophyta</taxon>
        <taxon>Tracheophyta</taxon>
        <taxon>Spermatophyta</taxon>
        <taxon>Magnoliopsida</taxon>
        <taxon>eudicotyledons</taxon>
        <taxon>Gunneridae</taxon>
        <taxon>Pentapetalae</taxon>
        <taxon>asterids</taxon>
        <taxon>campanulids</taxon>
        <taxon>Aquifoliales</taxon>
        <taxon>Aquifoliaceae</taxon>
        <taxon>Ilex</taxon>
    </lineage>
</organism>
<evidence type="ECO:0000313" key="2">
    <source>
        <dbReference type="Proteomes" id="UP001642360"/>
    </source>
</evidence>
<reference evidence="1 2" key="1">
    <citation type="submission" date="2024-02" db="EMBL/GenBank/DDBJ databases">
        <authorList>
            <person name="Vignale AGUSTIN F."/>
            <person name="Sosa J E."/>
            <person name="Modenutti C."/>
        </authorList>
    </citation>
    <scope>NUCLEOTIDE SEQUENCE [LARGE SCALE GENOMIC DNA]</scope>
</reference>
<dbReference type="Proteomes" id="UP001642360">
    <property type="component" value="Unassembled WGS sequence"/>
</dbReference>
<accession>A0ABC8TCP4</accession>
<feature type="non-terminal residue" evidence="1">
    <location>
        <position position="1"/>
    </location>
</feature>
<dbReference type="AlphaFoldDB" id="A0ABC8TCP4"/>
<protein>
    <submittedName>
        <fullName evidence="1">Uncharacterized protein</fullName>
    </submittedName>
</protein>
<comment type="caution">
    <text evidence="1">The sequence shown here is derived from an EMBL/GenBank/DDBJ whole genome shotgun (WGS) entry which is preliminary data.</text>
</comment>
<dbReference type="EMBL" id="CAUOFW020004736">
    <property type="protein sequence ID" value="CAK9167058.1"/>
    <property type="molecule type" value="Genomic_DNA"/>
</dbReference>
<feature type="non-terminal residue" evidence="1">
    <location>
        <position position="129"/>
    </location>
</feature>